<evidence type="ECO:0000313" key="2">
    <source>
        <dbReference type="Proteomes" id="UP000070248"/>
    </source>
</evidence>
<name>A0A133VQT2_9EURY</name>
<gene>
    <name evidence="1" type="ORF">AKJ59_00445</name>
</gene>
<organism evidence="1 2">
    <name type="scientific">candidate division MSBL1 archaeon SCGC-AAA385M02</name>
    <dbReference type="NCBI Taxonomy" id="1698287"/>
    <lineage>
        <taxon>Archaea</taxon>
        <taxon>Methanobacteriati</taxon>
        <taxon>Methanobacteriota</taxon>
        <taxon>candidate division MSBL1</taxon>
    </lineage>
</organism>
<dbReference type="AlphaFoldDB" id="A0A133VQT2"/>
<protein>
    <submittedName>
        <fullName evidence="1">Uncharacterized protein</fullName>
    </submittedName>
</protein>
<comment type="caution">
    <text evidence="1">The sequence shown here is derived from an EMBL/GenBank/DDBJ whole genome shotgun (WGS) entry which is preliminary data.</text>
</comment>
<dbReference type="EMBL" id="LHYL01000005">
    <property type="protein sequence ID" value="KXB08777.1"/>
    <property type="molecule type" value="Genomic_DNA"/>
</dbReference>
<proteinExistence type="predicted"/>
<reference evidence="1 2" key="1">
    <citation type="journal article" date="2016" name="Sci. Rep.">
        <title>Metabolic traits of an uncultured archaeal lineage -MSBL1- from brine pools of the Red Sea.</title>
        <authorList>
            <person name="Mwirichia R."/>
            <person name="Alam I."/>
            <person name="Rashid M."/>
            <person name="Vinu M."/>
            <person name="Ba-Alawi W."/>
            <person name="Anthony Kamau A."/>
            <person name="Kamanda Ngugi D."/>
            <person name="Goker M."/>
            <person name="Klenk H.P."/>
            <person name="Bajic V."/>
            <person name="Stingl U."/>
        </authorList>
    </citation>
    <scope>NUCLEOTIDE SEQUENCE [LARGE SCALE GENOMIC DNA]</scope>
    <source>
        <strain evidence="1">SCGC-AAA385M02</strain>
    </source>
</reference>
<evidence type="ECO:0000313" key="1">
    <source>
        <dbReference type="EMBL" id="KXB08777.1"/>
    </source>
</evidence>
<dbReference type="Proteomes" id="UP000070248">
    <property type="component" value="Unassembled WGS sequence"/>
</dbReference>
<keyword evidence="2" id="KW-1185">Reference proteome</keyword>
<accession>A0A133VQT2</accession>
<sequence length="125" mass="14010">MDDKDKDRTTNHAILLNMAVEEFGSPGIVTDSDVAKATSCTCYDVGEEEKMCFSKGIIGTLSDPQEQAYCPAVEMKQQGLTRRVKEFREAAREAHKKIEDIPRGERLDPWLEAMSESLSKRGIEV</sequence>